<evidence type="ECO:0000313" key="2">
    <source>
        <dbReference type="EMBL" id="VDO18403.1"/>
    </source>
</evidence>
<keyword evidence="1" id="KW-0813">Transport</keyword>
<dbReference type="GO" id="GO:0005254">
    <property type="term" value="F:chloride channel activity"/>
    <property type="evidence" value="ECO:0007669"/>
    <property type="project" value="UniProtKB-KW"/>
</dbReference>
<dbReference type="EMBL" id="UZAG01006367">
    <property type="protein sequence ID" value="VDO18403.1"/>
    <property type="molecule type" value="Genomic_DNA"/>
</dbReference>
<keyword evidence="1" id="KW-1003">Cell membrane</keyword>
<keyword evidence="1" id="KW-0869">Chloride channel</keyword>
<comment type="similarity">
    <text evidence="1">Belongs to the anion channel-forming bestrophin (TC 1.A.46) family. Calcium-sensitive chloride channel subfamily.</text>
</comment>
<reference evidence="4" key="1">
    <citation type="submission" date="2017-02" db="UniProtKB">
        <authorList>
            <consortium name="WormBaseParasite"/>
        </authorList>
    </citation>
    <scope>IDENTIFICATION</scope>
</reference>
<protein>
    <recommendedName>
        <fullName evidence="1">Bestrophin homolog</fullName>
    </recommendedName>
</protein>
<sequence length="51" mass="6188">MSHEKAKLDEIHYRYDKHWIPFQWALAICDDARQQQKIASDWLQQKVCEVS</sequence>
<dbReference type="GO" id="GO:0005886">
    <property type="term" value="C:plasma membrane"/>
    <property type="evidence" value="ECO:0007669"/>
    <property type="project" value="UniProtKB-SubCell"/>
</dbReference>
<dbReference type="GO" id="GO:0034707">
    <property type="term" value="C:chloride channel complex"/>
    <property type="evidence" value="ECO:0007669"/>
    <property type="project" value="UniProtKB-KW"/>
</dbReference>
<dbReference type="InterPro" id="IPR021134">
    <property type="entry name" value="Bestrophin-like"/>
</dbReference>
<keyword evidence="3" id="KW-1185">Reference proteome</keyword>
<keyword evidence="1" id="KW-0407">Ion channel</keyword>
<keyword evidence="1" id="KW-0406">Ion transport</keyword>
<dbReference type="Proteomes" id="UP000280834">
    <property type="component" value="Unassembled WGS sequence"/>
</dbReference>
<dbReference type="Pfam" id="PF01062">
    <property type="entry name" value="Bestrophin"/>
    <property type="match status" value="1"/>
</dbReference>
<name>A0A0R3QJ84_9BILA</name>
<comment type="subcellular location">
    <subcellularLocation>
        <location evidence="1">Cell membrane</location>
        <topology evidence="1">Multi-pass membrane protein</topology>
    </subcellularLocation>
</comment>
<evidence type="ECO:0000313" key="4">
    <source>
        <dbReference type="WBParaSite" id="BTMF_0000648401-mRNA-1"/>
    </source>
</evidence>
<keyword evidence="1" id="KW-0868">Chloride</keyword>
<evidence type="ECO:0000256" key="1">
    <source>
        <dbReference type="RuleBase" id="RU363126"/>
    </source>
</evidence>
<comment type="function">
    <text evidence="1">Forms chloride channels.</text>
</comment>
<dbReference type="WBParaSite" id="BTMF_0000648401-mRNA-1">
    <property type="protein sequence ID" value="BTMF_0000648401-mRNA-1"/>
    <property type="gene ID" value="BTMF_0000648401"/>
</dbReference>
<organism evidence="4">
    <name type="scientific">Brugia timori</name>
    <dbReference type="NCBI Taxonomy" id="42155"/>
    <lineage>
        <taxon>Eukaryota</taxon>
        <taxon>Metazoa</taxon>
        <taxon>Ecdysozoa</taxon>
        <taxon>Nematoda</taxon>
        <taxon>Chromadorea</taxon>
        <taxon>Rhabditida</taxon>
        <taxon>Spirurina</taxon>
        <taxon>Spiruromorpha</taxon>
        <taxon>Filarioidea</taxon>
        <taxon>Onchocercidae</taxon>
        <taxon>Brugia</taxon>
    </lineage>
</organism>
<keyword evidence="1" id="KW-0472">Membrane</keyword>
<dbReference type="AlphaFoldDB" id="A0A0R3QJ84"/>
<gene>
    <name evidence="2" type="ORF">BTMF_LOCUS5716</name>
</gene>
<accession>A0A0R3QJ84</accession>
<evidence type="ECO:0000313" key="3">
    <source>
        <dbReference type="Proteomes" id="UP000280834"/>
    </source>
</evidence>
<reference evidence="2 3" key="2">
    <citation type="submission" date="2018-11" db="EMBL/GenBank/DDBJ databases">
        <authorList>
            <consortium name="Pathogen Informatics"/>
        </authorList>
    </citation>
    <scope>NUCLEOTIDE SEQUENCE [LARGE SCALE GENOMIC DNA]</scope>
</reference>
<proteinExistence type="inferred from homology"/>